<dbReference type="InterPro" id="IPR057373">
    <property type="entry name" value="ZNFX1"/>
</dbReference>
<evidence type="ECO:0000259" key="3">
    <source>
        <dbReference type="Pfam" id="PF25396"/>
    </source>
</evidence>
<name>A0AAE1LUA2_9NEOP</name>
<dbReference type="CDD" id="cd18808">
    <property type="entry name" value="SF1_C_Upf1"/>
    <property type="match status" value="1"/>
</dbReference>
<comment type="caution">
    <text evidence="4">The sequence shown here is derived from an EMBL/GenBank/DDBJ whole genome shotgun (WGS) entry which is preliminary data.</text>
</comment>
<dbReference type="InterPro" id="IPR041677">
    <property type="entry name" value="DNA2/NAM7_AAA_11"/>
</dbReference>
<dbReference type="InterPro" id="IPR027417">
    <property type="entry name" value="P-loop_NTPase"/>
</dbReference>
<dbReference type="InterPro" id="IPR045055">
    <property type="entry name" value="DNA2/NAM7-like"/>
</dbReference>
<dbReference type="Pfam" id="PF13087">
    <property type="entry name" value="AAA_12"/>
    <property type="match status" value="1"/>
</dbReference>
<feature type="domain" description="DNA2/NAM7 helicase-like C-terminal" evidence="2">
    <location>
        <begin position="707"/>
        <end position="884"/>
    </location>
</feature>
<evidence type="ECO:0000259" key="1">
    <source>
        <dbReference type="Pfam" id="PF13086"/>
    </source>
</evidence>
<dbReference type="CDD" id="cd17936">
    <property type="entry name" value="EEXXEc_NFX1"/>
    <property type="match status" value="1"/>
</dbReference>
<keyword evidence="5" id="KW-1185">Reference proteome</keyword>
<gene>
    <name evidence="4" type="ORF">KUF71_024996</name>
</gene>
<dbReference type="Pfam" id="PF13086">
    <property type="entry name" value="AAA_11"/>
    <property type="match status" value="1"/>
</dbReference>
<dbReference type="GO" id="GO:0004386">
    <property type="term" value="F:helicase activity"/>
    <property type="evidence" value="ECO:0007669"/>
    <property type="project" value="InterPro"/>
</dbReference>
<sequence length="939" mass="107691">MAALVKREPLLREVFSAFKVGNIAKYTALPPRKPLKERKPGPQIYHTKQKLESKGYLRPLKPYQPPENVDEQLQSIVSKHAKSISSNSNIKEPLIKYQILSECYQTFQHAVPNSQLHEMNTIDEILQFYKTPVDIATPLEHLKNNDLPPNLHIQMNPKRFDTEDPMFGGISAFPKDPTIVSDLRARKKFKSVPAQNWTKDWREKALETKLSSNSFNMDFRLLPTPKEILESTSPELYPNIIKGEYPDVDTYLDIHYTLQREDFIRPIREGLAAFRKAPDNGKNTNSLRIFHNVQFSKINRVSHELGIDVLFNIDDCIDEDWENSKRFMRGSLLIFTKDDFKTVIMGTVLQHNPAQLRRGCVTVQLNDVSHCSVEKSVHRYTMVEPDTYFLPYSQVMKVLLSLNERSFPFRNEIIYAYKGGYEIEYIDQSTRFELPWGAFAPAQEIDRYLSARDMCLNESQFKALTAALTKRLVLIQGPPGTGKTHVGTKIVEILLLNSKVWNRNNETPLLVVCATNHTLDQFLERLLPLTDRVVRVGDQSKSEKLIPYNLNTILRNEEGRQNQPAAMRISYKTMMQQWNRIEKLQQLRDKVGPSLIERHKYEQETLLQEKDYYERVQAFKEVQQEKGLEKLQEALIVGMTTTCAAQMNSVLQKLRSPIVVVEEAAEVLEAHIIASLTQHCKHLILIGDHQQLRPSTAHPYLSEKCHLEVSLFERLVNNGVPYQMLKTQHRMRPDIACLLTPVFYSVLENHPCTLNREPVRGMKKNMFFMSHSFHEKEHKATHGYSNMFEATFIITLCQHLLRQGYRASDIVILSMYIQQLQSKEKELSSLAITSVDNFQGQESPIVLLSLVRNNKGTIGFLRTSNRTCVALSRARNGLYIFGNIELLASQSSVWEKLKDVLTKQGAVGPGLPVVCSTHLTSNASDLYRFGNLSSCPNCS</sequence>
<dbReference type="Pfam" id="PF25396">
    <property type="entry name" value="ZNFX1"/>
    <property type="match status" value="1"/>
</dbReference>
<dbReference type="PANTHER" id="PTHR10887:SF341">
    <property type="entry name" value="NFX1-TYPE ZINC FINGER-CONTAINING PROTEIN 1"/>
    <property type="match status" value="1"/>
</dbReference>
<dbReference type="InterPro" id="IPR047187">
    <property type="entry name" value="SF1_C_Upf1"/>
</dbReference>
<evidence type="ECO:0000313" key="5">
    <source>
        <dbReference type="Proteomes" id="UP001219518"/>
    </source>
</evidence>
<evidence type="ECO:0000259" key="2">
    <source>
        <dbReference type="Pfam" id="PF13087"/>
    </source>
</evidence>
<dbReference type="GO" id="GO:0031380">
    <property type="term" value="C:nuclear RNA-directed RNA polymerase complex"/>
    <property type="evidence" value="ECO:0007669"/>
    <property type="project" value="TreeGrafter"/>
</dbReference>
<proteinExistence type="predicted"/>
<dbReference type="GO" id="GO:0031048">
    <property type="term" value="P:regulatory ncRNA-mediated heterochromatin formation"/>
    <property type="evidence" value="ECO:0007669"/>
    <property type="project" value="TreeGrafter"/>
</dbReference>
<dbReference type="PANTHER" id="PTHR10887">
    <property type="entry name" value="DNA2/NAM7 HELICASE FAMILY"/>
    <property type="match status" value="1"/>
</dbReference>
<dbReference type="Proteomes" id="UP001219518">
    <property type="component" value="Unassembled WGS sequence"/>
</dbReference>
<dbReference type="SUPFAM" id="SSF52540">
    <property type="entry name" value="P-loop containing nucleoside triphosphate hydrolases"/>
    <property type="match status" value="1"/>
</dbReference>
<reference evidence="4" key="2">
    <citation type="journal article" date="2023" name="BMC Genomics">
        <title>Pest status, molecular evolution, and epigenetic factors derived from the genome assembly of Frankliniella fusca, a thysanopteran phytovirus vector.</title>
        <authorList>
            <person name="Catto M.A."/>
            <person name="Labadie P.E."/>
            <person name="Jacobson A.L."/>
            <person name="Kennedy G.G."/>
            <person name="Srinivasan R."/>
            <person name="Hunt B.G."/>
        </authorList>
    </citation>
    <scope>NUCLEOTIDE SEQUENCE</scope>
    <source>
        <strain evidence="4">PL_HMW_Pooled</strain>
    </source>
</reference>
<evidence type="ECO:0000313" key="4">
    <source>
        <dbReference type="EMBL" id="KAK3931084.1"/>
    </source>
</evidence>
<organism evidence="4 5">
    <name type="scientific">Frankliniella fusca</name>
    <dbReference type="NCBI Taxonomy" id="407009"/>
    <lineage>
        <taxon>Eukaryota</taxon>
        <taxon>Metazoa</taxon>
        <taxon>Ecdysozoa</taxon>
        <taxon>Arthropoda</taxon>
        <taxon>Hexapoda</taxon>
        <taxon>Insecta</taxon>
        <taxon>Pterygota</taxon>
        <taxon>Neoptera</taxon>
        <taxon>Paraneoptera</taxon>
        <taxon>Thysanoptera</taxon>
        <taxon>Terebrantia</taxon>
        <taxon>Thripoidea</taxon>
        <taxon>Thripidae</taxon>
        <taxon>Frankliniella</taxon>
    </lineage>
</organism>
<dbReference type="Gene3D" id="3.40.50.300">
    <property type="entry name" value="P-loop containing nucleotide triphosphate hydrolases"/>
    <property type="match status" value="2"/>
</dbReference>
<feature type="domain" description="ZNFX1" evidence="3">
    <location>
        <begin position="284"/>
        <end position="385"/>
    </location>
</feature>
<dbReference type="AlphaFoldDB" id="A0AAE1LUA2"/>
<feature type="domain" description="DNA2/NAM7 helicase helicase" evidence="1">
    <location>
        <begin position="456"/>
        <end position="695"/>
    </location>
</feature>
<dbReference type="InterPro" id="IPR041679">
    <property type="entry name" value="DNA2/NAM7-like_C"/>
</dbReference>
<reference evidence="4" key="1">
    <citation type="submission" date="2021-07" db="EMBL/GenBank/DDBJ databases">
        <authorList>
            <person name="Catto M.A."/>
            <person name="Jacobson A."/>
            <person name="Kennedy G."/>
            <person name="Labadie P."/>
            <person name="Hunt B.G."/>
            <person name="Srinivasan R."/>
        </authorList>
    </citation>
    <scope>NUCLEOTIDE SEQUENCE</scope>
    <source>
        <strain evidence="4">PL_HMW_Pooled</strain>
        <tissue evidence="4">Head</tissue>
    </source>
</reference>
<protein>
    <submittedName>
        <fullName evidence="4">NFX1-type zinc finger-containing protein 1</fullName>
    </submittedName>
</protein>
<accession>A0AAE1LUA2</accession>
<dbReference type="EMBL" id="JAHWGI010001416">
    <property type="protein sequence ID" value="KAK3931084.1"/>
    <property type="molecule type" value="Genomic_DNA"/>
</dbReference>